<dbReference type="HOGENOM" id="CLU_2784673_0_0_5"/>
<evidence type="ECO:0000313" key="2">
    <source>
        <dbReference type="Proteomes" id="UP000000813"/>
    </source>
</evidence>
<accession>A9CL65</accession>
<reference evidence="1 2" key="2">
    <citation type="journal article" date="2001" name="Science">
        <title>Genome sequence of the plant pathogen and biotechnology agent Agrobacterium tumefaciens C58.</title>
        <authorList>
            <person name="Goodner B."/>
            <person name="Hinkle G."/>
            <person name="Gattung S."/>
            <person name="Miller N."/>
            <person name="Blanchard M."/>
            <person name="Qurollo B."/>
            <person name="Goldman B.S."/>
            <person name="Cao Y."/>
            <person name="Askenazi M."/>
            <person name="Halling C."/>
            <person name="Mullin L."/>
            <person name="Houmiel K."/>
            <person name="Gordon J."/>
            <person name="Vaudin M."/>
            <person name="Iartchouk O."/>
            <person name="Epp A."/>
            <person name="Liu F."/>
            <person name="Wollam C."/>
            <person name="Allinger M."/>
            <person name="Doughty D."/>
            <person name="Scott C."/>
            <person name="Lappas C."/>
            <person name="Markelz B."/>
            <person name="Flanagan C."/>
            <person name="Crowell C."/>
            <person name="Gurson J."/>
            <person name="Lomo C."/>
            <person name="Sear C."/>
            <person name="Strub G."/>
            <person name="Cielo C."/>
            <person name="Slater S."/>
        </authorList>
    </citation>
    <scope>NUCLEOTIDE SEQUENCE [LARGE SCALE GENOMIC DNA]</scope>
    <source>
        <strain evidence="2">C58 / ATCC 33970</strain>
    </source>
</reference>
<organism evidence="1 2">
    <name type="scientific">Agrobacterium fabrum (strain C58 / ATCC 33970)</name>
    <name type="common">Agrobacterium tumefaciens (strain C58)</name>
    <dbReference type="NCBI Taxonomy" id="176299"/>
    <lineage>
        <taxon>Bacteria</taxon>
        <taxon>Pseudomonadati</taxon>
        <taxon>Pseudomonadota</taxon>
        <taxon>Alphaproteobacteria</taxon>
        <taxon>Hyphomicrobiales</taxon>
        <taxon>Rhizobiaceae</taxon>
        <taxon>Rhizobium/Agrobacterium group</taxon>
        <taxon>Agrobacterium</taxon>
        <taxon>Agrobacterium tumefaciens complex</taxon>
    </lineage>
</organism>
<name>A9CL65_AGRFC</name>
<dbReference type="EnsemblBacteria" id="AAK90826">
    <property type="protein sequence ID" value="AAK90826"/>
    <property type="gene ID" value="Atu5451"/>
</dbReference>
<proteinExistence type="predicted"/>
<dbReference type="KEGG" id="atu:Atu5451"/>
<gene>
    <name evidence="1" type="ordered locus">Atu5451</name>
</gene>
<reference evidence="1 2" key="1">
    <citation type="journal article" date="2001" name="Science">
        <title>The genome of the natural genetic engineer Agrobacterium tumefaciens C58.</title>
        <authorList>
            <person name="Wood D.W."/>
            <person name="Setubal J.C."/>
            <person name="Kaul R."/>
            <person name="Monks D.E."/>
            <person name="Kitajima J.P."/>
            <person name="Okura V.K."/>
            <person name="Zhou Y."/>
            <person name="Chen L."/>
            <person name="Wood G.E."/>
            <person name="Almeida N.F.Jr."/>
            <person name="Woo L."/>
            <person name="Chen Y."/>
            <person name="Paulsen I.T."/>
            <person name="Eisen J.A."/>
            <person name="Karp P.D."/>
            <person name="Bovee D.Sr."/>
            <person name="Chapman P."/>
            <person name="Clendenning J."/>
            <person name="Deatherage G."/>
            <person name="Gillet W."/>
            <person name="Grant C."/>
            <person name="Kutyavin T."/>
            <person name="Levy R."/>
            <person name="Li M.J."/>
            <person name="McClelland E."/>
            <person name="Palmieri A."/>
            <person name="Raymond C."/>
            <person name="Rouse G."/>
            <person name="Saenphimmachak C."/>
            <person name="Wu Z."/>
            <person name="Romero P."/>
            <person name="Gordon D."/>
            <person name="Zhang S."/>
            <person name="Yoo H."/>
            <person name="Tao Y."/>
            <person name="Biddle P."/>
            <person name="Jung M."/>
            <person name="Krespan W."/>
            <person name="Perry M."/>
            <person name="Gordon-Kamm B."/>
            <person name="Liao L."/>
            <person name="Kim S."/>
            <person name="Hendrick C."/>
            <person name="Zhao Z.Y."/>
            <person name="Dolan M."/>
            <person name="Chumley F."/>
            <person name="Tingey S.V."/>
            <person name="Tomb J.F."/>
            <person name="Gordon M.P."/>
            <person name="Olson M.V."/>
            <person name="Nester E.W."/>
        </authorList>
    </citation>
    <scope>NUCLEOTIDE SEQUENCE [LARGE SCALE GENOMIC DNA]</scope>
    <source>
        <strain evidence="2">C58 / ATCC 33970</strain>
    </source>
</reference>
<keyword evidence="2" id="KW-1185">Reference proteome</keyword>
<dbReference type="PIR" id="AD3215">
    <property type="entry name" value="AD3215"/>
</dbReference>
<keyword evidence="1" id="KW-0614">Plasmid</keyword>
<protein>
    <submittedName>
        <fullName evidence="1">Uncharacterized protein</fullName>
    </submittedName>
</protein>
<dbReference type="EMBL" id="AE007872">
    <property type="protein sequence ID" value="AAK90826.1"/>
    <property type="molecule type" value="Genomic_DNA"/>
</dbReference>
<sequence length="68" mass="7596">MFLWRETFTRPVGAVSSCARRRSQTLLPRRDIDYDAPLSRPPPVGLLPPPPSFVSTIIDLSGPENYIA</sequence>
<dbReference type="AlphaFoldDB" id="A9CL65"/>
<dbReference type="Proteomes" id="UP000000813">
    <property type="component" value="Plasmid At"/>
</dbReference>
<evidence type="ECO:0000313" key="1">
    <source>
        <dbReference type="EMBL" id="AAK90826.1"/>
    </source>
</evidence>
<dbReference type="BioCyc" id="AGRO:ATU5451-MONOMER"/>
<geneLocation type="plasmid" evidence="1 2">
    <name>At</name>
</geneLocation>